<sequence>MNVIVGDILIIILQHIDSPVSVVCAASACKRWHGIIADAGFLRRFRSVHALTLVAGDYFNDSKRLQPSHRGSLLLLNDVGSGKLSHVFLDIVVCEPETRRYKWIPPLPYFHRCQYKGSYLVDSDTSACRTSSYTGSYLIDGEAADMAGDLIGMSNFRVLYMFEHSVSPLDHCTGTAMFTVCGSTGSSSWGDWTPRLAVVGSSGDDVIDQDLVDLHELGGDGGSQYFYAPGRNLVVLDRGTGEFSHAVFPPPTVSWAGDFDVHVTRSRFYVAGGRDGKPRIFTVFDETMKVYARPDGGERPVRALPGYKEEFFSEPQTLDIQTRGTGYVVLLLKTALDKWLISVDMETMLVTLAAEDTGPVMYRCEISWPPVLNNV</sequence>
<dbReference type="Gramene" id="KQL16951">
    <property type="protein sequence ID" value="KQL16951"/>
    <property type="gene ID" value="SETIT_024420mg"/>
</dbReference>
<evidence type="ECO:0008006" key="3">
    <source>
        <dbReference type="Google" id="ProtNLM"/>
    </source>
</evidence>
<dbReference type="Proteomes" id="UP000004995">
    <property type="component" value="Unassembled WGS sequence"/>
</dbReference>
<keyword evidence="2" id="KW-1185">Reference proteome</keyword>
<dbReference type="SUPFAM" id="SSF81383">
    <property type="entry name" value="F-box domain"/>
    <property type="match status" value="1"/>
</dbReference>
<dbReference type="OMA" id="RRYKWIP"/>
<dbReference type="PANTHER" id="PTHR33207">
    <property type="entry name" value="F-BOX DOMAIN CONTAINING PROTEIN-RELATED"/>
    <property type="match status" value="1"/>
</dbReference>
<dbReference type="EnsemblPlants" id="KQL16951">
    <property type="protein sequence ID" value="KQL16951"/>
    <property type="gene ID" value="SETIT_024420mg"/>
</dbReference>
<protein>
    <recommendedName>
        <fullName evidence="3">F-box domain-containing protein</fullName>
    </recommendedName>
</protein>
<evidence type="ECO:0000313" key="1">
    <source>
        <dbReference type="EnsemblPlants" id="KQL16951"/>
    </source>
</evidence>
<dbReference type="InterPro" id="IPR036047">
    <property type="entry name" value="F-box-like_dom_sf"/>
</dbReference>
<dbReference type="AlphaFoldDB" id="K3ZCZ0"/>
<accession>K3ZCZ0</accession>
<organism evidence="1 2">
    <name type="scientific">Setaria italica</name>
    <name type="common">Foxtail millet</name>
    <name type="synonym">Panicum italicum</name>
    <dbReference type="NCBI Taxonomy" id="4555"/>
    <lineage>
        <taxon>Eukaryota</taxon>
        <taxon>Viridiplantae</taxon>
        <taxon>Streptophyta</taxon>
        <taxon>Embryophyta</taxon>
        <taxon>Tracheophyta</taxon>
        <taxon>Spermatophyta</taxon>
        <taxon>Magnoliopsida</taxon>
        <taxon>Liliopsida</taxon>
        <taxon>Poales</taxon>
        <taxon>Poaceae</taxon>
        <taxon>PACMAD clade</taxon>
        <taxon>Panicoideae</taxon>
        <taxon>Panicodae</taxon>
        <taxon>Paniceae</taxon>
        <taxon>Cenchrinae</taxon>
        <taxon>Setaria</taxon>
    </lineage>
</organism>
<reference evidence="2" key="1">
    <citation type="journal article" date="2012" name="Nat. Biotechnol.">
        <title>Reference genome sequence of the model plant Setaria.</title>
        <authorList>
            <person name="Bennetzen J.L."/>
            <person name="Schmutz J."/>
            <person name="Wang H."/>
            <person name="Percifield R."/>
            <person name="Hawkins J."/>
            <person name="Pontaroli A.C."/>
            <person name="Estep M."/>
            <person name="Feng L."/>
            <person name="Vaughn J.N."/>
            <person name="Grimwood J."/>
            <person name="Jenkins J."/>
            <person name="Barry K."/>
            <person name="Lindquist E."/>
            <person name="Hellsten U."/>
            <person name="Deshpande S."/>
            <person name="Wang X."/>
            <person name="Wu X."/>
            <person name="Mitros T."/>
            <person name="Triplett J."/>
            <person name="Yang X."/>
            <person name="Ye C.Y."/>
            <person name="Mauro-Herrera M."/>
            <person name="Wang L."/>
            <person name="Li P."/>
            <person name="Sharma M."/>
            <person name="Sharma R."/>
            <person name="Ronald P.C."/>
            <person name="Panaud O."/>
            <person name="Kellogg E.A."/>
            <person name="Brutnell T.P."/>
            <person name="Doust A.N."/>
            <person name="Tuskan G.A."/>
            <person name="Rokhsar D."/>
            <person name="Devos K.M."/>
        </authorList>
    </citation>
    <scope>NUCLEOTIDE SEQUENCE [LARGE SCALE GENOMIC DNA]</scope>
    <source>
        <strain evidence="2">cv. Yugu1</strain>
    </source>
</reference>
<reference evidence="1" key="2">
    <citation type="submission" date="2018-08" db="UniProtKB">
        <authorList>
            <consortium name="EnsemblPlants"/>
        </authorList>
    </citation>
    <scope>IDENTIFICATION</scope>
    <source>
        <strain evidence="1">Yugu1</strain>
    </source>
</reference>
<dbReference type="EMBL" id="AGNK02002092">
    <property type="status" value="NOT_ANNOTATED_CDS"/>
    <property type="molecule type" value="Genomic_DNA"/>
</dbReference>
<dbReference type="eggNOG" id="ENOG502R62K">
    <property type="taxonomic scope" value="Eukaryota"/>
</dbReference>
<dbReference type="InParanoid" id="K3ZCZ0"/>
<dbReference type="HOGENOM" id="CLU_038427_0_0_1"/>
<name>K3ZCZ0_SETIT</name>
<proteinExistence type="predicted"/>
<evidence type="ECO:0000313" key="2">
    <source>
        <dbReference type="Proteomes" id="UP000004995"/>
    </source>
</evidence>